<evidence type="ECO:0000313" key="3">
    <source>
        <dbReference type="Proteomes" id="UP000251993"/>
    </source>
</evidence>
<dbReference type="Pfam" id="PF12728">
    <property type="entry name" value="HTH_17"/>
    <property type="match status" value="1"/>
</dbReference>
<keyword evidence="2" id="KW-0238">DNA-binding</keyword>
<name>A0A344TGT6_9BACT</name>
<dbReference type="GO" id="GO:0003677">
    <property type="term" value="F:DNA binding"/>
    <property type="evidence" value="ECO:0007669"/>
    <property type="project" value="UniProtKB-KW"/>
</dbReference>
<reference evidence="2 3" key="1">
    <citation type="submission" date="2018-07" db="EMBL/GenBank/DDBJ databases">
        <title>Genome sequencing of Runella.</title>
        <authorList>
            <person name="Baek M.-G."/>
            <person name="Yi H."/>
        </authorList>
    </citation>
    <scope>NUCLEOTIDE SEQUENCE [LARGE SCALE GENOMIC DNA]</scope>
    <source>
        <strain evidence="2 3">HYN0085</strain>
    </source>
</reference>
<dbReference type="AlphaFoldDB" id="A0A344TGT6"/>
<evidence type="ECO:0000313" key="2">
    <source>
        <dbReference type="EMBL" id="AXE17857.1"/>
    </source>
</evidence>
<accession>A0A344TGT6</accession>
<gene>
    <name evidence="2" type="ORF">DR864_08985</name>
</gene>
<evidence type="ECO:0000259" key="1">
    <source>
        <dbReference type="Pfam" id="PF12728"/>
    </source>
</evidence>
<dbReference type="NCBIfam" id="TIGR01764">
    <property type="entry name" value="excise"/>
    <property type="match status" value="1"/>
</dbReference>
<protein>
    <submittedName>
        <fullName evidence="2">DNA-binding protein</fullName>
    </submittedName>
</protein>
<dbReference type="EMBL" id="CP030850">
    <property type="protein sequence ID" value="AXE17857.1"/>
    <property type="molecule type" value="Genomic_DNA"/>
</dbReference>
<dbReference type="Proteomes" id="UP000251993">
    <property type="component" value="Chromosome"/>
</dbReference>
<sequence>MSIILISPADLEELISASLRKVLAETTLSTSQTAKPLSIDEAATYLGVPKNTLYQLTSSRGIPHQKLGRRLTFLTHQLDDWILSRKRRTRQEIEEDAVTYKRKESKK</sequence>
<dbReference type="InterPro" id="IPR041657">
    <property type="entry name" value="HTH_17"/>
</dbReference>
<organism evidence="2 3">
    <name type="scientific">Runella rosea</name>
    <dbReference type="NCBI Taxonomy" id="2259595"/>
    <lineage>
        <taxon>Bacteria</taxon>
        <taxon>Pseudomonadati</taxon>
        <taxon>Bacteroidota</taxon>
        <taxon>Cytophagia</taxon>
        <taxon>Cytophagales</taxon>
        <taxon>Spirosomataceae</taxon>
        <taxon>Runella</taxon>
    </lineage>
</organism>
<dbReference type="KEGG" id="run:DR864_08985"/>
<feature type="domain" description="Helix-turn-helix" evidence="1">
    <location>
        <begin position="37"/>
        <end position="85"/>
    </location>
</feature>
<dbReference type="OrthoDB" id="597977at2"/>
<dbReference type="InterPro" id="IPR010093">
    <property type="entry name" value="SinI_DNA-bd"/>
</dbReference>
<proteinExistence type="predicted"/>
<keyword evidence="3" id="KW-1185">Reference proteome</keyword>
<dbReference type="SUPFAM" id="SSF46955">
    <property type="entry name" value="Putative DNA-binding domain"/>
    <property type="match status" value="1"/>
</dbReference>
<dbReference type="RefSeq" id="WP_114066642.1">
    <property type="nucleotide sequence ID" value="NZ_CP030850.1"/>
</dbReference>
<dbReference type="InterPro" id="IPR009061">
    <property type="entry name" value="DNA-bd_dom_put_sf"/>
</dbReference>